<gene>
    <name evidence="1" type="ORF">LCMAC201_00750</name>
</gene>
<evidence type="ECO:0000313" key="1">
    <source>
        <dbReference type="EMBL" id="QBK87173.1"/>
    </source>
</evidence>
<dbReference type="EMBL" id="MK500345">
    <property type="protein sequence ID" value="QBK87173.1"/>
    <property type="molecule type" value="Genomic_DNA"/>
</dbReference>
<reference evidence="1" key="1">
    <citation type="journal article" date="2019" name="MBio">
        <title>Virus Genomes from Deep Sea Sediments Expand the Ocean Megavirome and Support Independent Origins of Viral Gigantism.</title>
        <authorList>
            <person name="Backstrom D."/>
            <person name="Yutin N."/>
            <person name="Jorgensen S.L."/>
            <person name="Dharamshi J."/>
            <person name="Homa F."/>
            <person name="Zaremba-Niedwiedzka K."/>
            <person name="Spang A."/>
            <person name="Wolf Y.I."/>
            <person name="Koonin E.V."/>
            <person name="Ettema T.J."/>
        </authorList>
    </citation>
    <scope>NUCLEOTIDE SEQUENCE</scope>
</reference>
<organism evidence="1">
    <name type="scientific">Marseillevirus LCMAC201</name>
    <dbReference type="NCBI Taxonomy" id="2506605"/>
    <lineage>
        <taxon>Viruses</taxon>
        <taxon>Varidnaviria</taxon>
        <taxon>Bamfordvirae</taxon>
        <taxon>Nucleocytoviricota</taxon>
        <taxon>Megaviricetes</taxon>
        <taxon>Pimascovirales</taxon>
        <taxon>Pimascovirales incertae sedis</taxon>
        <taxon>Marseilleviridae</taxon>
    </lineage>
</organism>
<sequence length="134" mass="15900">MDTFVYKEQNHHRSEIRGQNQNVPKEVIEEVRQRVGSNPSCEDIKFALKCLNMSSYLPKIPSIYFELTGEEPPNLPKEIEDELVDRWEEEFDLNVRRVIYGKRKKGKTDKLIEIIRKLRKKDPSIAREFIPQDI</sequence>
<name>A0A481YV60_9VIRU</name>
<protein>
    <submittedName>
        <fullName evidence="1">VLTF3-like protein</fullName>
    </submittedName>
</protein>
<accession>A0A481YV60</accession>
<proteinExistence type="predicted"/>